<reference evidence="3" key="1">
    <citation type="submission" date="2020-05" db="EMBL/GenBank/DDBJ databases">
        <title>Mycena genomes resolve the evolution of fungal bioluminescence.</title>
        <authorList>
            <person name="Tsai I.J."/>
        </authorList>
    </citation>
    <scope>NUCLEOTIDE SEQUENCE</scope>
    <source>
        <strain evidence="3">160909Yilan</strain>
    </source>
</reference>
<name>A0A8H6WYU9_9AGAR</name>
<dbReference type="CDD" id="cd21037">
    <property type="entry name" value="MLKL_NTD"/>
    <property type="match status" value="1"/>
</dbReference>
<dbReference type="GO" id="GO:0007166">
    <property type="term" value="P:cell surface receptor signaling pathway"/>
    <property type="evidence" value="ECO:0007669"/>
    <property type="project" value="InterPro"/>
</dbReference>
<dbReference type="Gene3D" id="1.20.930.20">
    <property type="entry name" value="Adaptor protein Cbl, N-terminal domain"/>
    <property type="match status" value="1"/>
</dbReference>
<gene>
    <name evidence="3" type="ORF">MSAN_02440600</name>
</gene>
<evidence type="ECO:0000256" key="2">
    <source>
        <dbReference type="SAM" id="MobiDB-lite"/>
    </source>
</evidence>
<comment type="caution">
    <text evidence="3">The sequence shown here is derived from an EMBL/GenBank/DDBJ whole genome shotgun (WGS) entry which is preliminary data.</text>
</comment>
<keyword evidence="1" id="KW-0175">Coiled coil</keyword>
<feature type="compositionally biased region" description="Basic and acidic residues" evidence="2">
    <location>
        <begin position="56"/>
        <end position="75"/>
    </location>
</feature>
<feature type="region of interest" description="Disordered" evidence="2">
    <location>
        <begin position="38"/>
        <end position="76"/>
    </location>
</feature>
<evidence type="ECO:0000256" key="1">
    <source>
        <dbReference type="SAM" id="Coils"/>
    </source>
</evidence>
<organism evidence="3 4">
    <name type="scientific">Mycena sanguinolenta</name>
    <dbReference type="NCBI Taxonomy" id="230812"/>
    <lineage>
        <taxon>Eukaryota</taxon>
        <taxon>Fungi</taxon>
        <taxon>Dikarya</taxon>
        <taxon>Basidiomycota</taxon>
        <taxon>Agaricomycotina</taxon>
        <taxon>Agaricomycetes</taxon>
        <taxon>Agaricomycetidae</taxon>
        <taxon>Agaricales</taxon>
        <taxon>Marasmiineae</taxon>
        <taxon>Mycenaceae</taxon>
        <taxon>Mycena</taxon>
    </lineage>
</organism>
<dbReference type="InterPro" id="IPR059179">
    <property type="entry name" value="MLKL-like_MCAfunc"/>
</dbReference>
<dbReference type="EMBL" id="JACAZH010000060">
    <property type="protein sequence ID" value="KAF7331218.1"/>
    <property type="molecule type" value="Genomic_DNA"/>
</dbReference>
<keyword evidence="4" id="KW-1185">Reference proteome</keyword>
<accession>A0A8H6WYU9</accession>
<evidence type="ECO:0000313" key="4">
    <source>
        <dbReference type="Proteomes" id="UP000623467"/>
    </source>
</evidence>
<proteinExistence type="predicted"/>
<feature type="region of interest" description="Disordered" evidence="2">
    <location>
        <begin position="465"/>
        <end position="485"/>
    </location>
</feature>
<evidence type="ECO:0000313" key="3">
    <source>
        <dbReference type="EMBL" id="KAF7331218.1"/>
    </source>
</evidence>
<dbReference type="InterPro" id="IPR036537">
    <property type="entry name" value="Adaptor_Cbl_N_dom_sf"/>
</dbReference>
<dbReference type="OrthoDB" id="3069255at2759"/>
<feature type="coiled-coil region" evidence="1">
    <location>
        <begin position="151"/>
        <end position="178"/>
    </location>
</feature>
<dbReference type="AlphaFoldDB" id="A0A8H6WYU9"/>
<sequence>MCDPLALLPALVPALASCGLAAMGRFQFLRRSFRRVRETSTPISPPAGELSQANSEEPRKEPEPSMPETKTEPKANAETFRTPYNGLKFAFQQLSSVSSTIPMGGILSGVIASLLRIMERIEQKSENKAGLIEMATRIEYLTPIVNQVAGNEDGQRIVEKLQKELESIKTDLEAAGKLNPVNQFINSADIASILDKHNTALNQLIADLTGKTVQDIAEHLRKLSDLKMQEMSLPVLKAVSLSHSYQAKPLRCIPCTASFPPHPIGCSIVRVEMTFRTRWPLPSESPVLALHPVLRGATYRLVTHTLRPPRLPRSSLTLSLPVPFASPPPRRAFIALRRRIVFMEFRITIGYLTYPKLPNRRIASHCIEGVHRAYIRRGQHAQWMSTGRRDRYNRYARTFRSVPCPTARPVRLARALRVDCTHRAHRANAFRPPSRDTRLVLAYVRHDDPTVHVRTPFARVVHHVQRRSRTNHRPHPPRGLKRHRARRSCASAFGRAVNTYGTNCSRARVNSVAGERSASFRRLVVSSRSRESVNCTSSGIIVQFTST</sequence>
<dbReference type="Proteomes" id="UP000623467">
    <property type="component" value="Unassembled WGS sequence"/>
</dbReference>
<protein>
    <submittedName>
        <fullName evidence="3">Uncharacterized protein</fullName>
    </submittedName>
</protein>